<evidence type="ECO:0000313" key="1">
    <source>
        <dbReference type="EMBL" id="KKZ66668.1"/>
    </source>
</evidence>
<dbReference type="Proteomes" id="UP000034164">
    <property type="component" value="Unassembled WGS sequence"/>
</dbReference>
<name>A0A0G2I823_9EURO</name>
<dbReference type="EMBL" id="LCZI01000436">
    <property type="protein sequence ID" value="KKZ66668.1"/>
    <property type="molecule type" value="Genomic_DNA"/>
</dbReference>
<dbReference type="OrthoDB" id="2550922at2759"/>
<dbReference type="VEuPathDB" id="FungiDB:EMCG_07648"/>
<dbReference type="AlphaFoldDB" id="A0A0G2I823"/>
<comment type="caution">
    <text evidence="1">The sequence shown here is derived from an EMBL/GenBank/DDBJ whole genome shotgun (WGS) entry which is preliminary data.</text>
</comment>
<organism evidence="1 2">
    <name type="scientific">[Emmonsia] crescens</name>
    <dbReference type="NCBI Taxonomy" id="73230"/>
    <lineage>
        <taxon>Eukaryota</taxon>
        <taxon>Fungi</taxon>
        <taxon>Dikarya</taxon>
        <taxon>Ascomycota</taxon>
        <taxon>Pezizomycotina</taxon>
        <taxon>Eurotiomycetes</taxon>
        <taxon>Eurotiomycetidae</taxon>
        <taxon>Onygenales</taxon>
        <taxon>Ajellomycetaceae</taxon>
        <taxon>Emergomyces</taxon>
    </lineage>
</organism>
<evidence type="ECO:0000313" key="2">
    <source>
        <dbReference type="Proteomes" id="UP000034164"/>
    </source>
</evidence>
<accession>A0A0G2I823</accession>
<gene>
    <name evidence="1" type="ORF">EMCG_07648</name>
</gene>
<reference evidence="2" key="1">
    <citation type="journal article" date="2015" name="PLoS Genet.">
        <title>The dynamic genome and transcriptome of the human fungal pathogen Blastomyces and close relative Emmonsia.</title>
        <authorList>
            <person name="Munoz J.F."/>
            <person name="Gauthier G.M."/>
            <person name="Desjardins C.A."/>
            <person name="Gallo J.E."/>
            <person name="Holder J."/>
            <person name="Sullivan T.D."/>
            <person name="Marty A.J."/>
            <person name="Carmen J.C."/>
            <person name="Chen Z."/>
            <person name="Ding L."/>
            <person name="Gujja S."/>
            <person name="Magrini V."/>
            <person name="Misas E."/>
            <person name="Mitreva M."/>
            <person name="Priest M."/>
            <person name="Saif S."/>
            <person name="Whiston E.A."/>
            <person name="Young S."/>
            <person name="Zeng Q."/>
            <person name="Goldman W.E."/>
            <person name="Mardis E.R."/>
            <person name="Taylor J.W."/>
            <person name="McEwen J.G."/>
            <person name="Clay O.K."/>
            <person name="Klein B.S."/>
            <person name="Cuomo C.A."/>
        </authorList>
    </citation>
    <scope>NUCLEOTIDE SEQUENCE [LARGE SCALE GENOMIC DNA]</scope>
    <source>
        <strain evidence="2">UAMH 3008</strain>
    </source>
</reference>
<protein>
    <submittedName>
        <fullName evidence="1">Uncharacterized protein</fullName>
    </submittedName>
</protein>
<sequence length="60" mass="7095">MDIDITSTAYVYMLNHAKAVIEWRIRTQWSVRPEEAGQVVPTMDLWVGRHELLYSRIFNS</sequence>
<proteinExistence type="predicted"/>